<dbReference type="GO" id="GO:0008610">
    <property type="term" value="P:lipid biosynthetic process"/>
    <property type="evidence" value="ECO:0007669"/>
    <property type="project" value="UniProtKB-ARBA"/>
</dbReference>
<dbReference type="PANTHER" id="PTHR45527:SF1">
    <property type="entry name" value="FATTY ACID SYNTHASE"/>
    <property type="match status" value="1"/>
</dbReference>
<dbReference type="GO" id="GO:0031177">
    <property type="term" value="F:phosphopantetheine binding"/>
    <property type="evidence" value="ECO:0007669"/>
    <property type="project" value="TreeGrafter"/>
</dbReference>
<evidence type="ECO:0000256" key="1">
    <source>
        <dbReference type="SAM" id="MobiDB-lite"/>
    </source>
</evidence>
<evidence type="ECO:0000259" key="2">
    <source>
        <dbReference type="Pfam" id="PF00668"/>
    </source>
</evidence>
<accession>A0A7J5D833</accession>
<feature type="compositionally biased region" description="Gly residues" evidence="1">
    <location>
        <begin position="44"/>
        <end position="54"/>
    </location>
</feature>
<dbReference type="PANTHER" id="PTHR45527">
    <property type="entry name" value="NONRIBOSOMAL PEPTIDE SYNTHETASE"/>
    <property type="match status" value="1"/>
</dbReference>
<feature type="compositionally biased region" description="Basic residues" evidence="1">
    <location>
        <begin position="26"/>
        <end position="36"/>
    </location>
</feature>
<comment type="caution">
    <text evidence="3">The sequence shown here is derived from an EMBL/GenBank/DDBJ whole genome shotgun (WGS) entry which is preliminary data.</text>
</comment>
<dbReference type="GO" id="GO:0044550">
    <property type="term" value="P:secondary metabolite biosynthetic process"/>
    <property type="evidence" value="ECO:0007669"/>
    <property type="project" value="TreeGrafter"/>
</dbReference>
<gene>
    <name evidence="3" type="ORF">F8144_31915</name>
</gene>
<dbReference type="Pfam" id="PF00668">
    <property type="entry name" value="Condensation"/>
    <property type="match status" value="1"/>
</dbReference>
<dbReference type="Proteomes" id="UP000442990">
    <property type="component" value="Unassembled WGS sequence"/>
</dbReference>
<reference evidence="3 4" key="1">
    <citation type="submission" date="2019-09" db="EMBL/GenBank/DDBJ databases">
        <title>Isolation and identification of active actinomycetes.</title>
        <authorList>
            <person name="Yu Z."/>
            <person name="Han C."/>
            <person name="Yu B."/>
        </authorList>
    </citation>
    <scope>NUCLEOTIDE SEQUENCE [LARGE SCALE GENOMIC DNA]</scope>
    <source>
        <strain evidence="3 4">NEAU-H2</strain>
    </source>
</reference>
<dbReference type="GO" id="GO:0003824">
    <property type="term" value="F:catalytic activity"/>
    <property type="evidence" value="ECO:0007669"/>
    <property type="project" value="InterPro"/>
</dbReference>
<keyword evidence="4" id="KW-1185">Reference proteome</keyword>
<evidence type="ECO:0000313" key="3">
    <source>
        <dbReference type="EMBL" id="KAB1981746.1"/>
    </source>
</evidence>
<dbReference type="SUPFAM" id="SSF52777">
    <property type="entry name" value="CoA-dependent acyltransferases"/>
    <property type="match status" value="2"/>
</dbReference>
<dbReference type="Gene3D" id="3.30.559.30">
    <property type="entry name" value="Nonribosomal peptide synthetase, condensation domain"/>
    <property type="match status" value="1"/>
</dbReference>
<proteinExistence type="predicted"/>
<feature type="compositionally biased region" description="Basic residues" evidence="1">
    <location>
        <begin position="56"/>
        <end position="75"/>
    </location>
</feature>
<sequence>MPRQHPGRVGDGRPDALRGGPGARRPGCRARGAVHRRPADEHAGGPGRRGGGRALAGRRRLPPCHRHHPDRRRRLLGPVTPVDTSGPLHAERRAATATERQFWFAERIAPGSPAWRVLSTVRIDGPPDREALAAAAARVVARHPALRSVFAPADGELWCATVPPAEPPLLELPPGTAFDAAARELARTGLLDPGTGRHVVLALTEDPGDAPGTTLYVLTHHLVYDGLSHEVFTADLARAHARVVAGEPEPAPLARTVPRPPDAVRRDELAAYWRTALDGVPDLPGDDDGPTQRELARTEPHGHVVRFPDGVGAAVREAARRLACPPFAVLLTAYAQALHDLCGAEDFCIGTPVSTRTPELEDAIGCLLTTLPVRIRLPAAADACERTWTTFTDGLFHMDLPQDDLVRAVRTRPGRRMPLYQALFAYESWPRPVHDAGPVRMRTEPVTPLGTQAEVLFQLNELPGRRLEGMLQAPAGGFWAGCLAKLSDAIEHRLALLTTTTEEIAR</sequence>
<name>A0A7J5D833_9ACTN</name>
<feature type="domain" description="Condensation" evidence="2">
    <location>
        <begin position="95"/>
        <end position="429"/>
    </location>
</feature>
<dbReference type="InterPro" id="IPR001242">
    <property type="entry name" value="Condensation_dom"/>
</dbReference>
<dbReference type="InterPro" id="IPR023213">
    <property type="entry name" value="CAT-like_dom_sf"/>
</dbReference>
<dbReference type="EMBL" id="WBKG01000033">
    <property type="protein sequence ID" value="KAB1981746.1"/>
    <property type="molecule type" value="Genomic_DNA"/>
</dbReference>
<dbReference type="AlphaFoldDB" id="A0A7J5D833"/>
<organism evidence="3 4">
    <name type="scientific">Streptomyces triticiradicis</name>
    <dbReference type="NCBI Taxonomy" id="2651189"/>
    <lineage>
        <taxon>Bacteria</taxon>
        <taxon>Bacillati</taxon>
        <taxon>Actinomycetota</taxon>
        <taxon>Actinomycetes</taxon>
        <taxon>Kitasatosporales</taxon>
        <taxon>Streptomycetaceae</taxon>
        <taxon>Streptomyces</taxon>
    </lineage>
</organism>
<feature type="region of interest" description="Disordered" evidence="1">
    <location>
        <begin position="1"/>
        <end position="86"/>
    </location>
</feature>
<protein>
    <recommendedName>
        <fullName evidence="2">Condensation domain-containing protein</fullName>
    </recommendedName>
</protein>
<dbReference type="GO" id="GO:0043041">
    <property type="term" value="P:amino acid activation for nonribosomal peptide biosynthetic process"/>
    <property type="evidence" value="ECO:0007669"/>
    <property type="project" value="TreeGrafter"/>
</dbReference>
<evidence type="ECO:0000313" key="4">
    <source>
        <dbReference type="Proteomes" id="UP000442990"/>
    </source>
</evidence>
<dbReference type="Gene3D" id="3.30.559.10">
    <property type="entry name" value="Chloramphenicol acetyltransferase-like domain"/>
    <property type="match status" value="1"/>
</dbReference>
<dbReference type="GO" id="GO:0005737">
    <property type="term" value="C:cytoplasm"/>
    <property type="evidence" value="ECO:0007669"/>
    <property type="project" value="TreeGrafter"/>
</dbReference>